<reference evidence="1 2" key="1">
    <citation type="journal article" date="2013" name="Int. J. Syst. Evol. Microbiol.">
        <title>Kordia antarctica sp. nov., isolated from Antarctic seawater.</title>
        <authorList>
            <person name="Baek K."/>
            <person name="Choi A."/>
            <person name="Kang I."/>
            <person name="Lee K."/>
            <person name="Cho J.C."/>
        </authorList>
    </citation>
    <scope>NUCLEOTIDE SEQUENCE [LARGE SCALE GENOMIC DNA]</scope>
    <source>
        <strain evidence="1 2">IMCC3317</strain>
    </source>
</reference>
<dbReference type="EMBL" id="CP019288">
    <property type="protein sequence ID" value="QHI35295.1"/>
    <property type="molecule type" value="Genomic_DNA"/>
</dbReference>
<dbReference type="AlphaFoldDB" id="A0A7L4ZFC2"/>
<dbReference type="KEGG" id="kan:IMCC3317_06410"/>
<dbReference type="RefSeq" id="WP_160128045.1">
    <property type="nucleotide sequence ID" value="NZ_CP019288.1"/>
</dbReference>
<evidence type="ECO:0000313" key="2">
    <source>
        <dbReference type="Proteomes" id="UP000464657"/>
    </source>
</evidence>
<evidence type="ECO:0000313" key="1">
    <source>
        <dbReference type="EMBL" id="QHI35295.1"/>
    </source>
</evidence>
<sequence>MRKKKIKKTEHCLLRQWERNIPDSLLSKAMSSINLDKDKKVIVTPLFFKRKNIEFTKNSCLILIIKEQKLITVYQKLFKNCLFKRDKNDYEILV</sequence>
<keyword evidence="2" id="KW-1185">Reference proteome</keyword>
<dbReference type="Proteomes" id="UP000464657">
    <property type="component" value="Chromosome"/>
</dbReference>
<name>A0A7L4ZFC2_9FLAO</name>
<proteinExistence type="predicted"/>
<organism evidence="1 2">
    <name type="scientific">Kordia antarctica</name>
    <dbReference type="NCBI Taxonomy" id="1218801"/>
    <lineage>
        <taxon>Bacteria</taxon>
        <taxon>Pseudomonadati</taxon>
        <taxon>Bacteroidota</taxon>
        <taxon>Flavobacteriia</taxon>
        <taxon>Flavobacteriales</taxon>
        <taxon>Flavobacteriaceae</taxon>
        <taxon>Kordia</taxon>
    </lineage>
</organism>
<protein>
    <submittedName>
        <fullName evidence="1">Uncharacterized protein</fullName>
    </submittedName>
</protein>
<accession>A0A7L4ZFC2</accession>
<gene>
    <name evidence="1" type="ORF">IMCC3317_06410</name>
</gene>